<protein>
    <submittedName>
        <fullName evidence="1">Abi family protein</fullName>
    </submittedName>
</protein>
<reference evidence="1 2" key="1">
    <citation type="journal article" date="2021" name="Sci. Rep.">
        <title>The distribution of antibiotic resistance genes in chicken gut microbiota commensals.</title>
        <authorList>
            <person name="Juricova H."/>
            <person name="Matiasovicova J."/>
            <person name="Kubasova T."/>
            <person name="Cejkova D."/>
            <person name="Rychlik I."/>
        </authorList>
    </citation>
    <scope>NUCLEOTIDE SEQUENCE [LARGE SCALE GENOMIC DNA]</scope>
    <source>
        <strain evidence="1 2">An537</strain>
    </source>
</reference>
<proteinExistence type="predicted"/>
<sequence>MAIKTFASRSDLIRKLQSRGLIFDEAELNEVLVKQNYYSVFNGFENLLLDTLNPKSYKGVTLEDFKALYSFDKEFSSGVFSYLNKVEEAVKTSVAYHFTKIHCATLNETMQYTNKLNYMDPKDSNKGNKTYCPYSMNYPFVSAQNKIIYSDFNDFCLFKPYYLTNLINRNDHIDVKFYQSSQYMAPKDVAVYRDTKGKDHLDIAVPFWVAIETLTFGEIIRLLHYLHDDVLEKVLNDFNLKKSKRSEFLNMMDFLLCLRNSCAHGSLINRFTTPTYYKVNANIVKSFLLSPQKHYGYQYSKLSLFDVLKILSYFESLKDLKLLLKRFIYSNHKRMGYSEGHKLNQKLLIRMGCSDYVQWKALLSGNIQYTL</sequence>
<keyword evidence="2" id="KW-1185">Reference proteome</keyword>
<dbReference type="InterPro" id="IPR011664">
    <property type="entry name" value="Abi_system_AbiD/AbiF-like"/>
</dbReference>
<comment type="caution">
    <text evidence="1">The sequence shown here is derived from an EMBL/GenBank/DDBJ whole genome shotgun (WGS) entry which is preliminary data.</text>
</comment>
<evidence type="ECO:0000313" key="2">
    <source>
        <dbReference type="Proteomes" id="UP000707138"/>
    </source>
</evidence>
<evidence type="ECO:0000313" key="1">
    <source>
        <dbReference type="EMBL" id="MBM6913631.1"/>
    </source>
</evidence>
<organism evidence="1 2">
    <name type="scientific">Veillonella magna</name>
    <dbReference type="NCBI Taxonomy" id="464322"/>
    <lineage>
        <taxon>Bacteria</taxon>
        <taxon>Bacillati</taxon>
        <taxon>Bacillota</taxon>
        <taxon>Negativicutes</taxon>
        <taxon>Veillonellales</taxon>
        <taxon>Veillonellaceae</taxon>
        <taxon>Veillonella</taxon>
    </lineage>
</organism>
<accession>A0ABS2GHI8</accession>
<dbReference type="Pfam" id="PF07751">
    <property type="entry name" value="Abi_2"/>
    <property type="match status" value="1"/>
</dbReference>
<dbReference type="EMBL" id="JACJLA010000028">
    <property type="protein sequence ID" value="MBM6913631.1"/>
    <property type="molecule type" value="Genomic_DNA"/>
</dbReference>
<dbReference type="Proteomes" id="UP000707138">
    <property type="component" value="Unassembled WGS sequence"/>
</dbReference>
<dbReference type="RefSeq" id="WP_205088482.1">
    <property type="nucleotide sequence ID" value="NZ_JACJLA010000028.1"/>
</dbReference>
<name>A0ABS2GHI8_9FIRM</name>
<gene>
    <name evidence="1" type="ORF">H6A01_09920</name>
</gene>